<dbReference type="Pfam" id="PF12375">
    <property type="entry name" value="DUF3653"/>
    <property type="match status" value="1"/>
</dbReference>
<dbReference type="InterPro" id="IPR021077">
    <property type="entry name" value="Phage_phi-Lf_Orf112"/>
</dbReference>
<gene>
    <name evidence="1" type="ORF">GALL_193900</name>
</gene>
<reference evidence="1" key="1">
    <citation type="submission" date="2016-10" db="EMBL/GenBank/DDBJ databases">
        <title>Sequence of Gallionella enrichment culture.</title>
        <authorList>
            <person name="Poehlein A."/>
            <person name="Muehling M."/>
            <person name="Daniel R."/>
        </authorList>
    </citation>
    <scope>NUCLEOTIDE SEQUENCE</scope>
</reference>
<protein>
    <submittedName>
        <fullName evidence="1">Phage protein</fullName>
    </submittedName>
</protein>
<proteinExistence type="predicted"/>
<comment type="caution">
    <text evidence="1">The sequence shown here is derived from an EMBL/GenBank/DDBJ whole genome shotgun (WGS) entry which is preliminary data.</text>
</comment>
<dbReference type="SUPFAM" id="SSF47413">
    <property type="entry name" value="lambda repressor-like DNA-binding domains"/>
    <property type="match status" value="1"/>
</dbReference>
<dbReference type="Gene3D" id="1.10.260.40">
    <property type="entry name" value="lambda repressor-like DNA-binding domains"/>
    <property type="match status" value="1"/>
</dbReference>
<dbReference type="EMBL" id="MLJW01000117">
    <property type="protein sequence ID" value="OIQ98565.1"/>
    <property type="molecule type" value="Genomic_DNA"/>
</dbReference>
<dbReference type="NCBIfam" id="NF040522">
    <property type="entry name" value="VC1465_fam"/>
    <property type="match status" value="1"/>
</dbReference>
<name>A0A1J5SED2_9ZZZZ</name>
<accession>A0A1J5SED2</accession>
<evidence type="ECO:0000313" key="1">
    <source>
        <dbReference type="EMBL" id="OIQ98565.1"/>
    </source>
</evidence>
<dbReference type="InterPro" id="IPR010982">
    <property type="entry name" value="Lambda_DNA-bd_dom_sf"/>
</dbReference>
<sequence length="197" mass="22867">MTACSDSTKKCKKTKRISALKSPRRYIDPEDFYLMRHRAFLNIQQTSELLDVTQKTVQNWEKGRTRIPYTAYRVLKIKVGYVFDDNYFDEWFVRGDTLWSPEGRGFKPHELRYISNYFWMARRWLAERKAAKDLERLKASIERGAASDGSPTLRAGTLPSCGAAPLQNIPQELVLPLSLQEKPRGFEKFLRELGLTA</sequence>
<dbReference type="AlphaFoldDB" id="A0A1J5SED2"/>
<organism evidence="1">
    <name type="scientific">mine drainage metagenome</name>
    <dbReference type="NCBI Taxonomy" id="410659"/>
    <lineage>
        <taxon>unclassified sequences</taxon>
        <taxon>metagenomes</taxon>
        <taxon>ecological metagenomes</taxon>
    </lineage>
</organism>
<dbReference type="GO" id="GO:0003677">
    <property type="term" value="F:DNA binding"/>
    <property type="evidence" value="ECO:0007669"/>
    <property type="project" value="InterPro"/>
</dbReference>